<gene>
    <name evidence="2" type="ORF">GCM10010171_60540</name>
</gene>
<dbReference type="Pfam" id="PF18598">
    <property type="entry name" value="TetR_C_36"/>
    <property type="match status" value="1"/>
</dbReference>
<reference evidence="2" key="2">
    <citation type="submission" date="2020-09" db="EMBL/GenBank/DDBJ databases">
        <authorList>
            <person name="Sun Q."/>
            <person name="Ohkuma M."/>
        </authorList>
    </citation>
    <scope>NUCLEOTIDE SEQUENCE</scope>
    <source>
        <strain evidence="2">JCM 3276</strain>
    </source>
</reference>
<evidence type="ECO:0000313" key="3">
    <source>
        <dbReference type="Proteomes" id="UP000660680"/>
    </source>
</evidence>
<dbReference type="RefSeq" id="WP_189214030.1">
    <property type="nucleotide sequence ID" value="NZ_BMRB01000009.1"/>
</dbReference>
<protein>
    <recommendedName>
        <fullName evidence="1">QsdR TetR regulatory C-terminal domain-containing protein</fullName>
    </recommendedName>
</protein>
<organism evidence="2 3">
    <name type="scientific">Actinokineospora fastidiosa</name>
    <dbReference type="NCBI Taxonomy" id="1816"/>
    <lineage>
        <taxon>Bacteria</taxon>
        <taxon>Bacillati</taxon>
        <taxon>Actinomycetota</taxon>
        <taxon>Actinomycetes</taxon>
        <taxon>Pseudonocardiales</taxon>
        <taxon>Pseudonocardiaceae</taxon>
        <taxon>Actinokineospora</taxon>
    </lineage>
</organism>
<dbReference type="SUPFAM" id="SSF46689">
    <property type="entry name" value="Homeodomain-like"/>
    <property type="match status" value="1"/>
</dbReference>
<keyword evidence="3" id="KW-1185">Reference proteome</keyword>
<reference evidence="2" key="1">
    <citation type="journal article" date="2014" name="Int. J. Syst. Evol. Microbiol.">
        <title>Complete genome sequence of Corynebacterium casei LMG S-19264T (=DSM 44701T), isolated from a smear-ripened cheese.</title>
        <authorList>
            <consortium name="US DOE Joint Genome Institute (JGI-PGF)"/>
            <person name="Walter F."/>
            <person name="Albersmeier A."/>
            <person name="Kalinowski J."/>
            <person name="Ruckert C."/>
        </authorList>
    </citation>
    <scope>NUCLEOTIDE SEQUENCE</scope>
    <source>
        <strain evidence="2">JCM 3276</strain>
    </source>
</reference>
<dbReference type="InterPro" id="IPR041485">
    <property type="entry name" value="TetR_C_36"/>
</dbReference>
<dbReference type="Gene3D" id="1.10.357.10">
    <property type="entry name" value="Tetracycline Repressor, domain 2"/>
    <property type="match status" value="1"/>
</dbReference>
<accession>A0A918GS74</accession>
<name>A0A918GS74_9PSEU</name>
<proteinExistence type="predicted"/>
<feature type="domain" description="QsdR TetR regulatory C-terminal" evidence="1">
    <location>
        <begin position="77"/>
        <end position="182"/>
    </location>
</feature>
<dbReference type="Proteomes" id="UP000660680">
    <property type="component" value="Unassembled WGS sequence"/>
</dbReference>
<dbReference type="AlphaFoldDB" id="A0A918GS74"/>
<sequence length="183" mass="19975">MTGPRRVVDHERVVVGACRFFLRNATVEMDRLAASLAISRATLYRVVHTRDGLLGDVLWRLGDRLLTTARRSRLRGGVDGVLEVTRLFTAQLRAAGPFRAFLLAEPETAARVLFNAAGGVHARAVAAQREILAEAGAWPADQLDQLAFLYVRIVESALYAELFGSRGVDPALAERAARALLTP</sequence>
<dbReference type="EMBL" id="BMRB01000009">
    <property type="protein sequence ID" value="GGS57485.1"/>
    <property type="molecule type" value="Genomic_DNA"/>
</dbReference>
<evidence type="ECO:0000313" key="2">
    <source>
        <dbReference type="EMBL" id="GGS57485.1"/>
    </source>
</evidence>
<comment type="caution">
    <text evidence="2">The sequence shown here is derived from an EMBL/GenBank/DDBJ whole genome shotgun (WGS) entry which is preliminary data.</text>
</comment>
<dbReference type="InterPro" id="IPR009057">
    <property type="entry name" value="Homeodomain-like_sf"/>
</dbReference>
<evidence type="ECO:0000259" key="1">
    <source>
        <dbReference type="Pfam" id="PF18598"/>
    </source>
</evidence>